<keyword evidence="6" id="KW-0326">Glycosidase</keyword>
<evidence type="ECO:0000256" key="2">
    <source>
        <dbReference type="ARBA" id="ARBA00005336"/>
    </source>
</evidence>
<dbReference type="PRINTS" id="PR00133">
    <property type="entry name" value="GLHYDRLASE3"/>
</dbReference>
<dbReference type="InterPro" id="IPR001764">
    <property type="entry name" value="Glyco_hydro_3_N"/>
</dbReference>
<evidence type="ECO:0000313" key="11">
    <source>
        <dbReference type="EMBL" id="GFH52004.1"/>
    </source>
</evidence>
<dbReference type="EC" id="3.2.1.21" evidence="3"/>
<reference evidence="11 12" key="1">
    <citation type="journal article" date="2021" name="Sci. Rep.">
        <title>The genome of the diatom Chaetoceros tenuissimus carries an ancient integrated fragment of an extant virus.</title>
        <authorList>
            <person name="Hongo Y."/>
            <person name="Kimura K."/>
            <person name="Takaki Y."/>
            <person name="Yoshida Y."/>
            <person name="Baba S."/>
            <person name="Kobayashi G."/>
            <person name="Nagasaki K."/>
            <person name="Hano T."/>
            <person name="Tomaru Y."/>
        </authorList>
    </citation>
    <scope>NUCLEOTIDE SEQUENCE [LARGE SCALE GENOMIC DNA]</scope>
    <source>
        <strain evidence="11 12">NIES-3715</strain>
    </source>
</reference>
<dbReference type="Gene3D" id="3.20.20.300">
    <property type="entry name" value="Glycoside hydrolase, family 3, N-terminal domain"/>
    <property type="match status" value="1"/>
</dbReference>
<feature type="signal peptide" evidence="8">
    <location>
        <begin position="1"/>
        <end position="24"/>
    </location>
</feature>
<organism evidence="11 12">
    <name type="scientific">Chaetoceros tenuissimus</name>
    <dbReference type="NCBI Taxonomy" id="426638"/>
    <lineage>
        <taxon>Eukaryota</taxon>
        <taxon>Sar</taxon>
        <taxon>Stramenopiles</taxon>
        <taxon>Ochrophyta</taxon>
        <taxon>Bacillariophyta</taxon>
        <taxon>Coscinodiscophyceae</taxon>
        <taxon>Chaetocerotophycidae</taxon>
        <taxon>Chaetocerotales</taxon>
        <taxon>Chaetocerotaceae</taxon>
        <taxon>Chaetoceros</taxon>
    </lineage>
</organism>
<dbReference type="InterPro" id="IPR017853">
    <property type="entry name" value="GH"/>
</dbReference>
<dbReference type="GO" id="GO:0009251">
    <property type="term" value="P:glucan catabolic process"/>
    <property type="evidence" value="ECO:0007669"/>
    <property type="project" value="TreeGrafter"/>
</dbReference>
<evidence type="ECO:0000256" key="1">
    <source>
        <dbReference type="ARBA" id="ARBA00000448"/>
    </source>
</evidence>
<feature type="chain" id="PRO_5042168493" description="beta-glucosidase" evidence="8">
    <location>
        <begin position="25"/>
        <end position="937"/>
    </location>
</feature>
<evidence type="ECO:0000256" key="3">
    <source>
        <dbReference type="ARBA" id="ARBA00012744"/>
    </source>
</evidence>
<dbReference type="Pfam" id="PF00933">
    <property type="entry name" value="Glyco_hydro_3"/>
    <property type="match status" value="1"/>
</dbReference>
<keyword evidence="5" id="KW-0378">Hydrolase</keyword>
<feature type="domain" description="Glycoside hydrolase family 3 C-terminal" evidence="10">
    <location>
        <begin position="400"/>
        <end position="646"/>
    </location>
</feature>
<comment type="caution">
    <text evidence="11">The sequence shown here is derived from an EMBL/GenBank/DDBJ whole genome shotgun (WGS) entry which is preliminary data.</text>
</comment>
<dbReference type="GO" id="GO:0008422">
    <property type="term" value="F:beta-glucosidase activity"/>
    <property type="evidence" value="ECO:0007669"/>
    <property type="project" value="UniProtKB-EC"/>
</dbReference>
<dbReference type="PANTHER" id="PTHR30620:SF16">
    <property type="entry name" value="LYSOSOMAL BETA GLUCOSIDASE"/>
    <property type="match status" value="1"/>
</dbReference>
<keyword evidence="7" id="KW-0812">Transmembrane</keyword>
<keyword evidence="7" id="KW-1133">Transmembrane helix</keyword>
<dbReference type="InterPro" id="IPR013783">
    <property type="entry name" value="Ig-like_fold"/>
</dbReference>
<feature type="transmembrane region" description="Helical" evidence="7">
    <location>
        <begin position="888"/>
        <end position="907"/>
    </location>
</feature>
<dbReference type="SUPFAM" id="SSF51445">
    <property type="entry name" value="(Trans)glycosidases"/>
    <property type="match status" value="1"/>
</dbReference>
<keyword evidence="12" id="KW-1185">Reference proteome</keyword>
<dbReference type="Gene3D" id="2.60.40.10">
    <property type="entry name" value="Immunoglobulins"/>
    <property type="match status" value="1"/>
</dbReference>
<dbReference type="Pfam" id="PF01915">
    <property type="entry name" value="Glyco_hydro_3_C"/>
    <property type="match status" value="1"/>
</dbReference>
<gene>
    <name evidence="11" type="ORF">CTEN210_08480</name>
</gene>
<feature type="domain" description="Glycoside hydrolase family 3 N-terminal" evidence="9">
    <location>
        <begin position="42"/>
        <end position="364"/>
    </location>
</feature>
<comment type="similarity">
    <text evidence="2">Belongs to the glycosyl hydrolase 3 family.</text>
</comment>
<dbReference type="InterPro" id="IPR051915">
    <property type="entry name" value="Cellulose_Degrad_GH3"/>
</dbReference>
<keyword evidence="4 8" id="KW-0732">Signal</keyword>
<sequence>MRSEAIFIVTCVTTLLLLATDINAFQGVNKKRLDKIFDSLSVEDKIYQMAQIDFSLLFEDEQIDQRKLEYYFGELGIGSLLVVPYRQNFYNASFYRSVMVAIQNVTKTYNRRVPVIAGIDSVHGANYYRDAAIFPQQLNIAATFNETNARVAGSFAARDTLKGGINWLFSPIIGLGSNPLWSRIYETFGEDPYVVGKFASELVNGIQSEGAAACGKHFVGYSHPKTGHDRSPSWIPRRHLYQYFVKPWQAVMENAKPLTVMESYTEYDGVPNIANYESLRSLLRFELGFDGLLVTDYQEIENLIGFHRVAANVDEAVKISLQETSVDMSMVPFNVDGWFQGVSKFINDYNKDRIDESVKRILQVKDSLGMFDADLEISPDITVVDTTGFDEAHAMATQSIILAKNKENVLPIKLDPKVKIHVTGPTSDSIKYQSGGWTVEWQGASTDELFSFGESVADAFKGSEWDVSTSCGVNILGDSDCDTQTDLSFNENALQNADYVVVCIGEENYTEKPGDIRDLKLPQGQIEYVKRVREVAMKAKIIVVFFGGRPRLLDSIPDNADAILIAFLPGPTAGRSILEIVNGSTNPSARLPITYPKYQDGGGVPYYSQVSDQCTKSVSGNPHEPLPHWIYSKCEVLYPFGHGLSYTTFTYSNLAISKNFIEYIPLSTDNKKSDSIVVTVDIQNTGNRMGDEICYFFIFDESRHVTPEYKRLIGFERVSLDVRQKKTISLVVSTDMLNYIGPHDDKHRILQMGQRFRVGVGAYTDCRNEDELCTEALLLDVEKGIEYIPSCEYACKSLDSKGCLSEQRMTIKQCYNLCKDSSSPNTNESGWGWNYVSCIESVLYNDRWPDANQCNTVNIMCRNVFAPNRSKSQITNVEETEEDIRRTILAAVLAGVFGTITIMYPFFKVELKKKSHQARDKSGIEFGLISQKENELI</sequence>
<dbReference type="SUPFAM" id="SSF52279">
    <property type="entry name" value="Beta-D-glucan exohydrolase, C-terminal domain"/>
    <property type="match status" value="1"/>
</dbReference>
<evidence type="ECO:0000313" key="12">
    <source>
        <dbReference type="Proteomes" id="UP001054902"/>
    </source>
</evidence>
<evidence type="ECO:0000256" key="8">
    <source>
        <dbReference type="SAM" id="SignalP"/>
    </source>
</evidence>
<comment type="catalytic activity">
    <reaction evidence="1">
        <text>Hydrolysis of terminal, non-reducing beta-D-glucosyl residues with release of beta-D-glucose.</text>
        <dbReference type="EC" id="3.2.1.21"/>
    </reaction>
</comment>
<evidence type="ECO:0000256" key="6">
    <source>
        <dbReference type="ARBA" id="ARBA00023295"/>
    </source>
</evidence>
<dbReference type="InterPro" id="IPR036962">
    <property type="entry name" value="Glyco_hydro_3_N_sf"/>
</dbReference>
<dbReference type="AlphaFoldDB" id="A0AAD3CWR5"/>
<dbReference type="Gene3D" id="3.40.50.1700">
    <property type="entry name" value="Glycoside hydrolase family 3 C-terminal domain"/>
    <property type="match status" value="1"/>
</dbReference>
<accession>A0AAD3CWR5</accession>
<evidence type="ECO:0000259" key="9">
    <source>
        <dbReference type="Pfam" id="PF00933"/>
    </source>
</evidence>
<evidence type="ECO:0000259" key="10">
    <source>
        <dbReference type="Pfam" id="PF01915"/>
    </source>
</evidence>
<keyword evidence="7" id="KW-0472">Membrane</keyword>
<dbReference type="PANTHER" id="PTHR30620">
    <property type="entry name" value="PERIPLASMIC BETA-GLUCOSIDASE-RELATED"/>
    <property type="match status" value="1"/>
</dbReference>
<dbReference type="InterPro" id="IPR002772">
    <property type="entry name" value="Glyco_hydro_3_C"/>
</dbReference>
<dbReference type="Proteomes" id="UP001054902">
    <property type="component" value="Unassembled WGS sequence"/>
</dbReference>
<evidence type="ECO:0000256" key="4">
    <source>
        <dbReference type="ARBA" id="ARBA00022729"/>
    </source>
</evidence>
<protein>
    <recommendedName>
        <fullName evidence="3">beta-glucosidase</fullName>
        <ecNumber evidence="3">3.2.1.21</ecNumber>
    </recommendedName>
</protein>
<evidence type="ECO:0000256" key="7">
    <source>
        <dbReference type="SAM" id="Phobius"/>
    </source>
</evidence>
<dbReference type="InterPro" id="IPR036881">
    <property type="entry name" value="Glyco_hydro_3_C_sf"/>
</dbReference>
<evidence type="ECO:0000256" key="5">
    <source>
        <dbReference type="ARBA" id="ARBA00022801"/>
    </source>
</evidence>
<proteinExistence type="inferred from homology"/>
<dbReference type="EMBL" id="BLLK01000045">
    <property type="protein sequence ID" value="GFH52004.1"/>
    <property type="molecule type" value="Genomic_DNA"/>
</dbReference>
<name>A0AAD3CWR5_9STRA</name>